<protein>
    <submittedName>
        <fullName evidence="1">Uncharacterized protein</fullName>
    </submittedName>
</protein>
<sequence length="88" mass="9578">MASQMNRGRMAPSCWLPSQQSISLRRLAYVHRLSLPLSHGCCPAHALRAMLPNATDVSSCACCFPFFTATRLARLRSATGAPAMRDGQ</sequence>
<evidence type="ECO:0000313" key="1">
    <source>
        <dbReference type="EMBL" id="CCC96856.1"/>
    </source>
</evidence>
<keyword evidence="2" id="KW-1185">Reference proteome</keyword>
<organism evidence="1 2">
    <name type="scientific">Azospirillum baldaniorum</name>
    <dbReference type="NCBI Taxonomy" id="1064539"/>
    <lineage>
        <taxon>Bacteria</taxon>
        <taxon>Pseudomonadati</taxon>
        <taxon>Pseudomonadota</taxon>
        <taxon>Alphaproteobacteria</taxon>
        <taxon>Rhodospirillales</taxon>
        <taxon>Azospirillaceae</taxon>
        <taxon>Azospirillum</taxon>
    </lineage>
</organism>
<proteinExistence type="predicted"/>
<dbReference type="EMBL" id="HE577327">
    <property type="protein sequence ID" value="CCC96856.1"/>
    <property type="molecule type" value="Genomic_DNA"/>
</dbReference>
<dbReference type="AlphaFoldDB" id="A0A9P1JNP3"/>
<reference evidence="1 2" key="1">
    <citation type="journal article" date="2011" name="PLoS Genet.">
        <title>Azospirillum genomes reveal transition of bacteria from aquatic to terrestrial environments.</title>
        <authorList>
            <person name="Wisniewski-Dye F."/>
            <person name="Borziak K."/>
            <person name="Khalsa-Moyers G."/>
            <person name="Alexandre G."/>
            <person name="Sukharnikov L.O."/>
            <person name="Wuichet K."/>
            <person name="Hurst G.B."/>
            <person name="McDonald W.H."/>
            <person name="Robertson J.S."/>
            <person name="Barbe V."/>
            <person name="Calteau A."/>
            <person name="Rouy Z."/>
            <person name="Mangenot S."/>
            <person name="Prigent-Combaret C."/>
            <person name="Normand P."/>
            <person name="Boyer M."/>
            <person name="Siguier P."/>
            <person name="Dessaux Y."/>
            <person name="Elmerich C."/>
            <person name="Condemine G."/>
            <person name="Krishnen G."/>
            <person name="Kennedy I."/>
            <person name="Paterson A.H."/>
            <person name="Gonzalez V."/>
            <person name="Mavingui P."/>
            <person name="Zhulin I.B."/>
        </authorList>
    </citation>
    <scope>NUCLEOTIDE SEQUENCE [LARGE SCALE GENOMIC DNA]</scope>
    <source>
        <strain evidence="1 2">Sp245</strain>
    </source>
</reference>
<gene>
    <name evidence="1" type="ORF">AZOBR_40025</name>
</gene>
<evidence type="ECO:0000313" key="2">
    <source>
        <dbReference type="Proteomes" id="UP000007319"/>
    </source>
</evidence>
<accession>A0A9P1JNP3</accession>
<dbReference type="Proteomes" id="UP000007319">
    <property type="component" value="Chromosome"/>
</dbReference>
<dbReference type="KEGG" id="abs:AZOBR_40025"/>
<name>A0A9P1JNP3_9PROT</name>